<feature type="domain" description="FAD-binding FR-type" evidence="2">
    <location>
        <begin position="105"/>
        <end position="230"/>
    </location>
</feature>
<dbReference type="InterPro" id="IPR017927">
    <property type="entry name" value="FAD-bd_FR_type"/>
</dbReference>
<gene>
    <name evidence="3" type="ORF">GGR24_001257</name>
</gene>
<evidence type="ECO:0000256" key="1">
    <source>
        <dbReference type="ARBA" id="ARBA00035644"/>
    </source>
</evidence>
<evidence type="ECO:0000313" key="3">
    <source>
        <dbReference type="EMBL" id="MBB3972624.1"/>
    </source>
</evidence>
<proteinExistence type="inferred from homology"/>
<dbReference type="Pfam" id="PF09981">
    <property type="entry name" value="DUF2218"/>
    <property type="match status" value="1"/>
</dbReference>
<dbReference type="InterPro" id="IPR014543">
    <property type="entry name" value="UCP028291"/>
</dbReference>
<dbReference type="EMBL" id="JACIDR010000001">
    <property type="protein sequence ID" value="MBB3972624.1"/>
    <property type="molecule type" value="Genomic_DNA"/>
</dbReference>
<dbReference type="InterPro" id="IPR013113">
    <property type="entry name" value="SIP_FAD-bd"/>
</dbReference>
<dbReference type="Pfam" id="PF08021">
    <property type="entry name" value="FAD_binding_9"/>
    <property type="match status" value="1"/>
</dbReference>
<dbReference type="GO" id="GO:0016491">
    <property type="term" value="F:oxidoreductase activity"/>
    <property type="evidence" value="ECO:0007669"/>
    <property type="project" value="InterPro"/>
</dbReference>
<organism evidence="3 4">
    <name type="scientific">Hansschlegelia beijingensis</name>
    <dbReference type="NCBI Taxonomy" id="1133344"/>
    <lineage>
        <taxon>Bacteria</taxon>
        <taxon>Pseudomonadati</taxon>
        <taxon>Pseudomonadota</taxon>
        <taxon>Alphaproteobacteria</taxon>
        <taxon>Hyphomicrobiales</taxon>
        <taxon>Methylopilaceae</taxon>
        <taxon>Hansschlegelia</taxon>
    </lineage>
</organism>
<dbReference type="RefSeq" id="WP_183394402.1">
    <property type="nucleotide sequence ID" value="NZ_JACIDR010000001.1"/>
</dbReference>
<accession>A0A7W6CYI4</accession>
<dbReference type="InterPro" id="IPR039374">
    <property type="entry name" value="SIP_fam"/>
</dbReference>
<dbReference type="InterPro" id="IPR007037">
    <property type="entry name" value="SIP_rossman_dom"/>
</dbReference>
<dbReference type="CDD" id="cd06193">
    <property type="entry name" value="siderophore_interacting"/>
    <property type="match status" value="1"/>
</dbReference>
<dbReference type="Gene3D" id="3.40.50.80">
    <property type="entry name" value="Nucleotide-binding domain of ferredoxin-NADP reductase (FNR) module"/>
    <property type="match status" value="1"/>
</dbReference>
<reference evidence="3 4" key="1">
    <citation type="submission" date="2020-08" db="EMBL/GenBank/DDBJ databases">
        <title>Genomic Encyclopedia of Type Strains, Phase IV (KMG-IV): sequencing the most valuable type-strain genomes for metagenomic binning, comparative biology and taxonomic classification.</title>
        <authorList>
            <person name="Goeker M."/>
        </authorList>
    </citation>
    <scope>NUCLEOTIDE SEQUENCE [LARGE SCALE GENOMIC DNA]</scope>
    <source>
        <strain evidence="3 4">DSM 25481</strain>
    </source>
</reference>
<dbReference type="InterPro" id="IPR017938">
    <property type="entry name" value="Riboflavin_synthase-like_b-brl"/>
</dbReference>
<dbReference type="Gene3D" id="3.30.310.50">
    <property type="entry name" value="Alpha-D-phosphohexomutase, C-terminal domain"/>
    <property type="match status" value="1"/>
</dbReference>
<comment type="similarity">
    <text evidence="1">Belongs to the SIP oxidoreductase family.</text>
</comment>
<evidence type="ECO:0000313" key="4">
    <source>
        <dbReference type="Proteomes" id="UP000528964"/>
    </source>
</evidence>
<dbReference type="PANTHER" id="PTHR30157:SF0">
    <property type="entry name" value="NADPH-DEPENDENT FERRIC-CHELATE REDUCTASE"/>
    <property type="match status" value="1"/>
</dbReference>
<dbReference type="InterPro" id="IPR039261">
    <property type="entry name" value="FNR_nucleotide-bd"/>
</dbReference>
<name>A0A7W6CYI4_9HYPH</name>
<dbReference type="Proteomes" id="UP000528964">
    <property type="component" value="Unassembled WGS sequence"/>
</dbReference>
<dbReference type="SUPFAM" id="SSF63380">
    <property type="entry name" value="Riboflavin synthase domain-like"/>
    <property type="match status" value="1"/>
</dbReference>
<dbReference type="Gene3D" id="2.40.30.10">
    <property type="entry name" value="Translation factors"/>
    <property type="match status" value="1"/>
</dbReference>
<dbReference type="PANTHER" id="PTHR30157">
    <property type="entry name" value="FERRIC REDUCTASE, NADPH-DEPENDENT"/>
    <property type="match status" value="1"/>
</dbReference>
<dbReference type="AlphaFoldDB" id="A0A7W6CYI4"/>
<dbReference type="PROSITE" id="PS51384">
    <property type="entry name" value="FAD_FR"/>
    <property type="match status" value="1"/>
</dbReference>
<keyword evidence="4" id="KW-1185">Reference proteome</keyword>
<evidence type="ECO:0000259" key="2">
    <source>
        <dbReference type="PROSITE" id="PS51384"/>
    </source>
</evidence>
<dbReference type="Pfam" id="PF04954">
    <property type="entry name" value="SIP"/>
    <property type="match status" value="1"/>
</dbReference>
<protein>
    <submittedName>
        <fullName evidence="3">NADPH-dependent ferric siderophore reductase</fullName>
    </submittedName>
</protein>
<sequence>MASLISRTEVTLPDAPRVASLLIEHMQEHDVVCENRDGRTIADLGIGSGVIEVTPAALKVEITAPDLGSLELLRAFVADHVEEFCEGFRPTIAWRGHVAASDRIADFRELTLRSVVELTPKMRRLTFSGEDLARFDSREGLHVRMYFPPEGLAVPEWPRVGADGQIVWPPEERKPAVRYYTVRQVRPEAGEIDIDFVLHDDPGPGARFAAQARLGAVCGMAGPVGKMAPQSGWTLLAGDETALPAIARTLELMPAEARGAALIEVDGPGEEVRLKAPAGFEIRWLHRSAALAEASPLTGAVASVALPDGHEPYAWVACEYGTAKAIRSHLRSAWKLARDRHMVVGYWERASAA</sequence>
<comment type="caution">
    <text evidence="3">The sequence shown here is derived from an EMBL/GenBank/DDBJ whole genome shotgun (WGS) entry which is preliminary data.</text>
</comment>